<dbReference type="Gene3D" id="3.90.15.10">
    <property type="entry name" value="Topoisomerase I, Chain A, domain 3"/>
    <property type="match status" value="1"/>
</dbReference>
<evidence type="ECO:0000313" key="10">
    <source>
        <dbReference type="Proteomes" id="UP000182063"/>
    </source>
</evidence>
<dbReference type="STRING" id="1921510.BSL82_07285"/>
<dbReference type="EC" id="5.6.2.1" evidence="3"/>
<dbReference type="InterPro" id="IPR011010">
    <property type="entry name" value="DNA_brk_join_enz"/>
</dbReference>
<comment type="similarity">
    <text evidence="2">Belongs to the type IB topoisomerase family.</text>
</comment>
<dbReference type="RefSeq" id="WP_072598660.1">
    <property type="nucleotide sequence ID" value="NZ_CP018221.1"/>
</dbReference>
<dbReference type="GO" id="GO:0003677">
    <property type="term" value="F:DNA binding"/>
    <property type="evidence" value="ECO:0007669"/>
    <property type="project" value="UniProtKB-KW"/>
</dbReference>
<keyword evidence="10" id="KW-1185">Reference proteome</keyword>
<sequence>MPLAALVYVDDTGKGITRKKHRIGWVYFDARGRRIEDAEEIRRLNGIGLPPAYVNCWFCPDANGHLQAIGYDARGRKQYRYHTAYREAQEARKYDRCLQFGEALPRLRRQVERDLRNGRAEKKTVVAAVVRLLDLGKVRVGNDAYRKSNRSYGATTLLDRHVRITGGRVRLEYRGKSGKQHQVTVADRTLARVVKRCQDLPGQTLFQFVDEDGARHPVTSGDVNAYIRDAAGSDFTAKHFRTWGASVIAYAAIVEAGEQGITLKGLLERVSAALGNTPAVARKSYVHPHLIDIAKLGEGPGTVRLPRATRYLSRHERGLIDFLQRADRVSKAA</sequence>
<evidence type="ECO:0000259" key="7">
    <source>
        <dbReference type="Pfam" id="PF01028"/>
    </source>
</evidence>
<dbReference type="Gene3D" id="1.10.132.120">
    <property type="match status" value="1"/>
</dbReference>
<feature type="domain" description="DNA topoisomerase IB N-terminal" evidence="8">
    <location>
        <begin position="24"/>
        <end position="72"/>
    </location>
</feature>
<evidence type="ECO:0000256" key="2">
    <source>
        <dbReference type="ARBA" id="ARBA00006645"/>
    </source>
</evidence>
<evidence type="ECO:0000256" key="3">
    <source>
        <dbReference type="ARBA" id="ARBA00012891"/>
    </source>
</evidence>
<dbReference type="AlphaFoldDB" id="A0A1L3ZZI8"/>
<dbReference type="SUPFAM" id="SSF56349">
    <property type="entry name" value="DNA breaking-rejoining enzymes"/>
    <property type="match status" value="1"/>
</dbReference>
<keyword evidence="6 9" id="KW-0413">Isomerase</keyword>
<evidence type="ECO:0000256" key="1">
    <source>
        <dbReference type="ARBA" id="ARBA00000213"/>
    </source>
</evidence>
<dbReference type="GO" id="GO:0006265">
    <property type="term" value="P:DNA topological change"/>
    <property type="evidence" value="ECO:0007669"/>
    <property type="project" value="InterPro"/>
</dbReference>
<dbReference type="KEGG" id="sphj:BSL82_07285"/>
<dbReference type="Proteomes" id="UP000182063">
    <property type="component" value="Chromosome"/>
</dbReference>
<evidence type="ECO:0000313" key="9">
    <source>
        <dbReference type="EMBL" id="API61009.1"/>
    </source>
</evidence>
<evidence type="ECO:0000259" key="8">
    <source>
        <dbReference type="Pfam" id="PF21338"/>
    </source>
</evidence>
<dbReference type="PROSITE" id="PS52038">
    <property type="entry name" value="TOPO_IB_2"/>
    <property type="match status" value="1"/>
</dbReference>
<dbReference type="GO" id="GO:0003917">
    <property type="term" value="F:DNA topoisomerase type I (single strand cut, ATP-independent) activity"/>
    <property type="evidence" value="ECO:0007669"/>
    <property type="project" value="UniProtKB-EC"/>
</dbReference>
<dbReference type="InterPro" id="IPR035447">
    <property type="entry name" value="DNA_topo_I_N_sf"/>
</dbReference>
<dbReference type="EMBL" id="CP018221">
    <property type="protein sequence ID" value="API61009.1"/>
    <property type="molecule type" value="Genomic_DNA"/>
</dbReference>
<dbReference type="OrthoDB" id="9778962at2"/>
<dbReference type="SUPFAM" id="SSF55869">
    <property type="entry name" value="DNA topoisomerase I domain"/>
    <property type="match status" value="1"/>
</dbReference>
<keyword evidence="5" id="KW-0238">DNA-binding</keyword>
<protein>
    <recommendedName>
        <fullName evidence="3">DNA topoisomerase</fullName>
        <ecNumber evidence="3">5.6.2.1</ecNumber>
    </recommendedName>
</protein>
<accession>A0A1L3ZZI8</accession>
<feature type="domain" description="DNA topoisomerase I catalytic core eukaryotic-type" evidence="7">
    <location>
        <begin position="85"/>
        <end position="264"/>
    </location>
</feature>
<dbReference type="Gene3D" id="3.30.66.10">
    <property type="entry name" value="DNA topoisomerase I domain"/>
    <property type="match status" value="1"/>
</dbReference>
<evidence type="ECO:0000256" key="5">
    <source>
        <dbReference type="ARBA" id="ARBA00023125"/>
    </source>
</evidence>
<dbReference type="InterPro" id="IPR049331">
    <property type="entry name" value="Top1B_N_bact"/>
</dbReference>
<dbReference type="PRINTS" id="PR00416">
    <property type="entry name" value="EUTPISMRASEI"/>
</dbReference>
<comment type="catalytic activity">
    <reaction evidence="1">
        <text>ATP-independent breakage of single-stranded DNA, followed by passage and rejoining.</text>
        <dbReference type="EC" id="5.6.2.1"/>
    </reaction>
</comment>
<dbReference type="InterPro" id="IPR001631">
    <property type="entry name" value="TopoI"/>
</dbReference>
<dbReference type="InterPro" id="IPR013500">
    <property type="entry name" value="TopoI_cat_euk"/>
</dbReference>
<proteinExistence type="inferred from homology"/>
<evidence type="ECO:0000256" key="6">
    <source>
        <dbReference type="ARBA" id="ARBA00023235"/>
    </source>
</evidence>
<keyword evidence="4" id="KW-0799">Topoisomerase</keyword>
<dbReference type="InterPro" id="IPR014711">
    <property type="entry name" value="TopoI_cat_a-hlx-sub_euk"/>
</dbReference>
<name>A0A1L3ZZI8_9SPHN</name>
<dbReference type="Pfam" id="PF01028">
    <property type="entry name" value="Topoisom_I"/>
    <property type="match status" value="1"/>
</dbReference>
<gene>
    <name evidence="9" type="ORF">BSL82_07285</name>
</gene>
<dbReference type="Pfam" id="PF21338">
    <property type="entry name" value="Top1B_N_bact"/>
    <property type="match status" value="1"/>
</dbReference>
<organism evidence="9 10">
    <name type="scientific">Tardibacter chloracetimidivorans</name>
    <dbReference type="NCBI Taxonomy" id="1921510"/>
    <lineage>
        <taxon>Bacteria</taxon>
        <taxon>Pseudomonadati</taxon>
        <taxon>Pseudomonadota</taxon>
        <taxon>Alphaproteobacteria</taxon>
        <taxon>Sphingomonadales</taxon>
        <taxon>Sphingomonadaceae</taxon>
        <taxon>Tardibacter</taxon>
    </lineage>
</organism>
<evidence type="ECO:0000256" key="4">
    <source>
        <dbReference type="ARBA" id="ARBA00023029"/>
    </source>
</evidence>
<reference evidence="10" key="1">
    <citation type="submission" date="2016-11" db="EMBL/GenBank/DDBJ databases">
        <title>Complete Genome Sequence of alachlor-degrading Sphingomonas sp. strain JJ-A5.</title>
        <authorList>
            <person name="Lee H."/>
            <person name="Ka J.-O."/>
        </authorList>
    </citation>
    <scope>NUCLEOTIDE SEQUENCE [LARGE SCALE GENOMIC DNA]</scope>
    <source>
        <strain evidence="10">JJ-A5</strain>
    </source>
</reference>